<reference evidence="2" key="2">
    <citation type="journal article" date="2015" name="J. Proteomics">
        <title>Sexual differences in the sialomes of the zebra tick, Rhipicephalus pulchellus.</title>
        <authorList>
            <person name="Tan A.W."/>
            <person name="Francischetti I.M."/>
            <person name="Slovak M."/>
            <person name="Kini R.M."/>
            <person name="Ribeiro J.M."/>
        </authorList>
    </citation>
    <scope>NUCLEOTIDE SEQUENCE</scope>
    <source>
        <tissue evidence="2">Salivary gland</tissue>
    </source>
</reference>
<feature type="compositionally biased region" description="Low complexity" evidence="1">
    <location>
        <begin position="69"/>
        <end position="80"/>
    </location>
</feature>
<name>L7MEU0_RHIPC</name>
<dbReference type="AlphaFoldDB" id="L7MEU0"/>
<proteinExistence type="evidence at transcript level"/>
<evidence type="ECO:0000313" key="2">
    <source>
        <dbReference type="EMBL" id="JAA61778.1"/>
    </source>
</evidence>
<protein>
    <submittedName>
        <fullName evidence="2">Uncharacterized protein</fullName>
    </submittedName>
</protein>
<organism evidence="2">
    <name type="scientific">Rhipicephalus pulchellus</name>
    <name type="common">Yellow backed tick</name>
    <name type="synonym">Dermacentor pulchellus</name>
    <dbReference type="NCBI Taxonomy" id="72859"/>
    <lineage>
        <taxon>Eukaryota</taxon>
        <taxon>Metazoa</taxon>
        <taxon>Ecdysozoa</taxon>
        <taxon>Arthropoda</taxon>
        <taxon>Chelicerata</taxon>
        <taxon>Arachnida</taxon>
        <taxon>Acari</taxon>
        <taxon>Parasitiformes</taxon>
        <taxon>Ixodida</taxon>
        <taxon>Ixodoidea</taxon>
        <taxon>Ixodidae</taxon>
        <taxon>Rhipicephalinae</taxon>
        <taxon>Rhipicephalus</taxon>
        <taxon>Rhipicephalus</taxon>
    </lineage>
</organism>
<dbReference type="EMBL" id="GACK01003256">
    <property type="protein sequence ID" value="JAA61778.1"/>
    <property type="molecule type" value="mRNA"/>
</dbReference>
<feature type="region of interest" description="Disordered" evidence="1">
    <location>
        <begin position="68"/>
        <end position="104"/>
    </location>
</feature>
<evidence type="ECO:0000256" key="1">
    <source>
        <dbReference type="SAM" id="MobiDB-lite"/>
    </source>
</evidence>
<sequence length="232" mass="22060">CSVLGTTAAAAAAAATTAATTTAATAAAATTTTTAAAGCHGRSAWDTSRRAPTSLPWLQPVCGAGRWLPGGSSSAAASPAEPGPHEPEGRGQHGCPQPHGSYGALSGRWIVRHPEEPPSISSTSQSGNAPTARRAAAAWYAVAPGACCPAGSYDEATAAASHAAAATSPAGTATATASPAAATAASPATAAPSATAAAASPATAAPSAAATAAATTTTTTTDANLRQCSYHD</sequence>
<feature type="non-terminal residue" evidence="2">
    <location>
        <position position="1"/>
    </location>
</feature>
<reference evidence="2" key="1">
    <citation type="submission" date="2012-11" db="EMBL/GenBank/DDBJ databases">
        <authorList>
            <person name="Lucero-Rivera Y.E."/>
            <person name="Tovar-Ramirez D."/>
        </authorList>
    </citation>
    <scope>NUCLEOTIDE SEQUENCE</scope>
    <source>
        <tissue evidence="2">Salivary gland</tissue>
    </source>
</reference>
<accession>L7MEU0</accession>